<comment type="similarity">
    <text evidence="4 13">Belongs to the glycogen phosphorylase family.</text>
</comment>
<evidence type="ECO:0000256" key="3">
    <source>
        <dbReference type="ARBA" id="ARBA00004496"/>
    </source>
</evidence>
<dbReference type="Gene3D" id="3.40.50.2000">
    <property type="entry name" value="Glycogen Phosphorylase B"/>
    <property type="match status" value="2"/>
</dbReference>
<evidence type="ECO:0000313" key="14">
    <source>
        <dbReference type="EMBL" id="KGX92951.1"/>
    </source>
</evidence>
<keyword evidence="7 13" id="KW-0328">Glycosyltransferase</keyword>
<dbReference type="PIRSF" id="PIRSF000460">
    <property type="entry name" value="Pprylas_GlgP"/>
    <property type="match status" value="1"/>
</dbReference>
<dbReference type="InterPro" id="IPR011833">
    <property type="entry name" value="Glycg_phsphrylas"/>
</dbReference>
<dbReference type="InterPro" id="IPR035090">
    <property type="entry name" value="Pyridoxal_P_attach_site"/>
</dbReference>
<evidence type="ECO:0000256" key="2">
    <source>
        <dbReference type="ARBA" id="ARBA00001933"/>
    </source>
</evidence>
<keyword evidence="15" id="KW-1185">Reference proteome</keyword>
<dbReference type="EC" id="2.4.1.1" evidence="13"/>
<evidence type="ECO:0000256" key="6">
    <source>
        <dbReference type="ARBA" id="ARBA00022533"/>
    </source>
</evidence>
<keyword evidence="8 13" id="KW-0808">Transferase</keyword>
<evidence type="ECO:0000256" key="7">
    <source>
        <dbReference type="ARBA" id="ARBA00022676"/>
    </source>
</evidence>
<evidence type="ECO:0000256" key="11">
    <source>
        <dbReference type="ARBA" id="ARBA00025174"/>
    </source>
</evidence>
<dbReference type="STRING" id="1385510.GCA_000425205_01597"/>
<name>A0A0A5GI85_9BACI</name>
<evidence type="ECO:0000256" key="4">
    <source>
        <dbReference type="ARBA" id="ARBA00006047"/>
    </source>
</evidence>
<dbReference type="FunFam" id="3.40.50.2000:FF:000153">
    <property type="entry name" value="Alpha-1,4 glucan phosphorylase"/>
    <property type="match status" value="1"/>
</dbReference>
<comment type="cofactor">
    <cofactor evidence="2 13">
        <name>pyridoxal 5'-phosphate</name>
        <dbReference type="ChEBI" id="CHEBI:597326"/>
    </cofactor>
</comment>
<keyword evidence="6" id="KW-0021">Allosteric enzyme</keyword>
<comment type="catalytic activity">
    <reaction evidence="1 13">
        <text>[(1-&gt;4)-alpha-D-glucosyl](n) + phosphate = [(1-&gt;4)-alpha-D-glucosyl](n-1) + alpha-D-glucose 1-phosphate</text>
        <dbReference type="Rhea" id="RHEA:41732"/>
        <dbReference type="Rhea" id="RHEA-COMP:9584"/>
        <dbReference type="Rhea" id="RHEA-COMP:9586"/>
        <dbReference type="ChEBI" id="CHEBI:15444"/>
        <dbReference type="ChEBI" id="CHEBI:43474"/>
        <dbReference type="ChEBI" id="CHEBI:58601"/>
        <dbReference type="EC" id="2.4.1.1"/>
    </reaction>
</comment>
<dbReference type="Proteomes" id="UP000030528">
    <property type="component" value="Unassembled WGS sequence"/>
</dbReference>
<dbReference type="OrthoDB" id="9760804at2"/>
<gene>
    <name evidence="14" type="ORF">N781_13820</name>
</gene>
<dbReference type="SUPFAM" id="SSF53756">
    <property type="entry name" value="UDP-Glycosyltransferase/glycogen phosphorylase"/>
    <property type="match status" value="1"/>
</dbReference>
<dbReference type="NCBIfam" id="TIGR02093">
    <property type="entry name" value="P_ylase"/>
    <property type="match status" value="1"/>
</dbReference>
<evidence type="ECO:0000256" key="12">
    <source>
        <dbReference type="PIRSR" id="PIRSR000460-1"/>
    </source>
</evidence>
<protein>
    <recommendedName>
        <fullName evidence="13">Alpha-1,4 glucan phosphorylase</fullName>
        <ecNumber evidence="13">2.4.1.1</ecNumber>
    </recommendedName>
</protein>
<dbReference type="eggNOG" id="COG0058">
    <property type="taxonomic scope" value="Bacteria"/>
</dbReference>
<accession>A0A0A5GI85</accession>
<feature type="modified residue" description="N6-(pyridoxal phosphate)lysine" evidence="12">
    <location>
        <position position="655"/>
    </location>
</feature>
<dbReference type="PANTHER" id="PTHR11468">
    <property type="entry name" value="GLYCOGEN PHOSPHORYLASE"/>
    <property type="match status" value="1"/>
</dbReference>
<keyword evidence="10 13" id="KW-0119">Carbohydrate metabolism</keyword>
<dbReference type="PANTHER" id="PTHR11468:SF3">
    <property type="entry name" value="GLYCOGEN PHOSPHORYLASE, LIVER FORM"/>
    <property type="match status" value="1"/>
</dbReference>
<dbReference type="AlphaFoldDB" id="A0A0A5GI85"/>
<evidence type="ECO:0000256" key="10">
    <source>
        <dbReference type="ARBA" id="ARBA00023277"/>
    </source>
</evidence>
<dbReference type="EMBL" id="AVPE01000004">
    <property type="protein sequence ID" value="KGX92951.1"/>
    <property type="molecule type" value="Genomic_DNA"/>
</dbReference>
<comment type="function">
    <text evidence="13">Allosteric enzyme that catalyzes the rate-limiting step in glycogen catabolism, the phosphorolytic cleavage of glycogen to produce glucose-1-phosphate, and plays a central role in maintaining cellular and organismal glucose homeostasis.</text>
</comment>
<dbReference type="Pfam" id="PF00343">
    <property type="entry name" value="Phosphorylase"/>
    <property type="match status" value="1"/>
</dbReference>
<dbReference type="GO" id="GO:0008184">
    <property type="term" value="F:glycogen phosphorylase activity"/>
    <property type="evidence" value="ECO:0007669"/>
    <property type="project" value="InterPro"/>
</dbReference>
<evidence type="ECO:0000256" key="1">
    <source>
        <dbReference type="ARBA" id="ARBA00001275"/>
    </source>
</evidence>
<evidence type="ECO:0000256" key="8">
    <source>
        <dbReference type="ARBA" id="ARBA00022679"/>
    </source>
</evidence>
<dbReference type="GO" id="GO:0005737">
    <property type="term" value="C:cytoplasm"/>
    <property type="evidence" value="ECO:0007669"/>
    <property type="project" value="UniProtKB-SubCell"/>
</dbReference>
<dbReference type="GO" id="GO:0030170">
    <property type="term" value="F:pyridoxal phosphate binding"/>
    <property type="evidence" value="ECO:0007669"/>
    <property type="project" value="InterPro"/>
</dbReference>
<dbReference type="InterPro" id="IPR000811">
    <property type="entry name" value="Glyco_trans_35"/>
</dbReference>
<organism evidence="14 15">
    <name type="scientific">Pontibacillus halophilus JSM 076056 = DSM 19796</name>
    <dbReference type="NCBI Taxonomy" id="1385510"/>
    <lineage>
        <taxon>Bacteria</taxon>
        <taxon>Bacillati</taxon>
        <taxon>Bacillota</taxon>
        <taxon>Bacilli</taxon>
        <taxon>Bacillales</taxon>
        <taxon>Bacillaceae</taxon>
        <taxon>Pontibacillus</taxon>
    </lineage>
</organism>
<dbReference type="CDD" id="cd04300">
    <property type="entry name" value="GT35_Glycogen_Phosphorylase"/>
    <property type="match status" value="1"/>
</dbReference>
<evidence type="ECO:0000256" key="5">
    <source>
        <dbReference type="ARBA" id="ARBA00022490"/>
    </source>
</evidence>
<dbReference type="RefSeq" id="WP_026800030.1">
    <property type="nucleotide sequence ID" value="NZ_AULI01000006.1"/>
</dbReference>
<evidence type="ECO:0000256" key="13">
    <source>
        <dbReference type="RuleBase" id="RU000587"/>
    </source>
</evidence>
<dbReference type="FunFam" id="3.40.50.2000:FF:000003">
    <property type="entry name" value="Alpha-1,4 glucan phosphorylase"/>
    <property type="match status" value="1"/>
</dbReference>
<dbReference type="PROSITE" id="PS00102">
    <property type="entry name" value="PHOSPHORYLASE"/>
    <property type="match status" value="1"/>
</dbReference>
<sequence length="811" mass="93523">MFKNKHRFKEMFVSRLETMHGKSVEEATLTDCYATLGSMVREQLSKDWIRTNDFYRDEPTKQVYYLSMEFLLGKLLKTNLVNLGIRDLCEKGLGDLGIDLEAVELQEPDAGLGNGGLGRLAADFMDSLASLQLPGHGCGIRYKYGLFEQKIVDGYQVEVPDYWLREGNVWEVRKSDKAVEVPFYGEVISVTEGDRIRYEHVNYEPVLAVPYDIPMVGYENRTVNSLRLWSAESAIKDFDFNQLHHKNYHRIIEYKRNTEAISEFLYPDDSTIEGKMLRLKQQYFMVSASLQSILCRFKRKNIPITDLPNEVAIHTNDTHPVLAIPELMRLLMDKEGLGWDEAWDVTTRTISYTNHTIMVEALEKWPIDLMQPLLPRIYMIINEINERFCQQLWDRHPGEWALIERMAIISHGYVNMAHLAVVGSYSVNGVSKLHSNILKNELLSLFYKEEPYKFNNKTNGITHRRWLLTANPLLSKTITEAIGPAWIESPEELERLAKYADDVSLQNEFAQVKQKNKNMLAKKIWNDYGIKVDPASIFDVHIKRMHAYKRQLLNVFHILDLYRVLKDNPNLSIVPRTFLFGGKAAPSYHLAKSVVKLIHTVAQTINSDTTIRDQLKVVFIPNYGVTHSEQIVPAADVSEQISTASKEASGTGNMKFMMNGALTIGTYDGANIEMAEAVGEENMFLFGLRPDEVIHYYEHGGYHAREMYNQDPRLKHILDQLVNGTFVKEDVDFKSIYYSLIDYDEFFVLKDFASYVDAQHEVTRQFHHRSEWVRKCILNVAHSGVFSSDRTIQQYAKDVWRLTPVAKLNHK</sequence>
<reference evidence="14 15" key="1">
    <citation type="submission" date="2013-08" db="EMBL/GenBank/DDBJ databases">
        <authorList>
            <person name="Huang J."/>
            <person name="Wang G."/>
        </authorList>
    </citation>
    <scope>NUCLEOTIDE SEQUENCE [LARGE SCALE GENOMIC DNA]</scope>
    <source>
        <strain evidence="14 15">JSM 076056</strain>
    </source>
</reference>
<evidence type="ECO:0000256" key="9">
    <source>
        <dbReference type="ARBA" id="ARBA00022898"/>
    </source>
</evidence>
<keyword evidence="5" id="KW-0963">Cytoplasm</keyword>
<keyword evidence="9 12" id="KW-0663">Pyridoxal phosphate</keyword>
<proteinExistence type="inferred from homology"/>
<dbReference type="GO" id="GO:0005980">
    <property type="term" value="P:glycogen catabolic process"/>
    <property type="evidence" value="ECO:0007669"/>
    <property type="project" value="TreeGrafter"/>
</dbReference>
<comment type="caution">
    <text evidence="14">The sequence shown here is derived from an EMBL/GenBank/DDBJ whole genome shotgun (WGS) entry which is preliminary data.</text>
</comment>
<comment type="subcellular location">
    <subcellularLocation>
        <location evidence="3">Cytoplasm</location>
    </subcellularLocation>
</comment>
<comment type="function">
    <text evidence="11">Phosphorylase is an important allosteric enzyme in carbohydrate metabolism. Enzymes from different sources differ in their regulatory mechanisms and in their natural substrates. However, all known phosphorylases share catalytic and structural properties.</text>
</comment>
<evidence type="ECO:0000313" key="15">
    <source>
        <dbReference type="Proteomes" id="UP000030528"/>
    </source>
</evidence>